<dbReference type="GO" id="GO:0005737">
    <property type="term" value="C:cytoplasm"/>
    <property type="evidence" value="ECO:0007669"/>
    <property type="project" value="TreeGrafter"/>
</dbReference>
<dbReference type="EMBL" id="LNIX01000067">
    <property type="protein sequence ID" value="OXA37000.1"/>
    <property type="molecule type" value="Genomic_DNA"/>
</dbReference>
<organism evidence="6 7">
    <name type="scientific">Folsomia candida</name>
    <name type="common">Springtail</name>
    <dbReference type="NCBI Taxonomy" id="158441"/>
    <lineage>
        <taxon>Eukaryota</taxon>
        <taxon>Metazoa</taxon>
        <taxon>Ecdysozoa</taxon>
        <taxon>Arthropoda</taxon>
        <taxon>Hexapoda</taxon>
        <taxon>Collembola</taxon>
        <taxon>Entomobryomorpha</taxon>
        <taxon>Isotomoidea</taxon>
        <taxon>Isotomidae</taxon>
        <taxon>Proisotominae</taxon>
        <taxon>Folsomia</taxon>
    </lineage>
</organism>
<dbReference type="Gene3D" id="1.10.510.10">
    <property type="entry name" value="Transferase(Phosphotransferase) domain 1"/>
    <property type="match status" value="1"/>
</dbReference>
<evidence type="ECO:0000256" key="1">
    <source>
        <dbReference type="ARBA" id="ARBA00022679"/>
    </source>
</evidence>
<dbReference type="GO" id="GO:0005524">
    <property type="term" value="F:ATP binding"/>
    <property type="evidence" value="ECO:0007669"/>
    <property type="project" value="UniProtKB-KW"/>
</dbReference>
<dbReference type="PANTHER" id="PTHR11042">
    <property type="entry name" value="EUKARYOTIC TRANSLATION INITIATION FACTOR 2-ALPHA KINASE EIF2-ALPHA KINASE -RELATED"/>
    <property type="match status" value="1"/>
</dbReference>
<name>A0A226CW76_FOLCA</name>
<dbReference type="SUPFAM" id="SSF56112">
    <property type="entry name" value="Protein kinase-like (PK-like)"/>
    <property type="match status" value="1"/>
</dbReference>
<gene>
    <name evidence="6" type="ORF">Fcan01_28243</name>
</gene>
<dbReference type="Pfam" id="PF00069">
    <property type="entry name" value="Pkinase"/>
    <property type="match status" value="1"/>
</dbReference>
<evidence type="ECO:0000256" key="4">
    <source>
        <dbReference type="ARBA" id="ARBA00022840"/>
    </source>
</evidence>
<accession>A0A226CW76</accession>
<protein>
    <submittedName>
        <fullName evidence="6">Interferon-induced, double-stranded RNA-activated protein kinase</fullName>
    </submittedName>
</protein>
<dbReference type="GO" id="GO:0005634">
    <property type="term" value="C:nucleus"/>
    <property type="evidence" value="ECO:0007669"/>
    <property type="project" value="TreeGrafter"/>
</dbReference>
<dbReference type="PROSITE" id="PS50011">
    <property type="entry name" value="PROTEIN_KINASE_DOM"/>
    <property type="match status" value="1"/>
</dbReference>
<keyword evidence="3 6" id="KW-0418">Kinase</keyword>
<comment type="caution">
    <text evidence="6">The sequence shown here is derived from an EMBL/GenBank/DDBJ whole genome shotgun (WGS) entry which is preliminary data.</text>
</comment>
<dbReference type="InterPro" id="IPR000719">
    <property type="entry name" value="Prot_kinase_dom"/>
</dbReference>
<dbReference type="InterPro" id="IPR011009">
    <property type="entry name" value="Kinase-like_dom_sf"/>
</dbReference>
<evidence type="ECO:0000259" key="5">
    <source>
        <dbReference type="PROSITE" id="PS50011"/>
    </source>
</evidence>
<dbReference type="GO" id="GO:0004672">
    <property type="term" value="F:protein kinase activity"/>
    <property type="evidence" value="ECO:0007669"/>
    <property type="project" value="InterPro"/>
</dbReference>
<evidence type="ECO:0000256" key="3">
    <source>
        <dbReference type="ARBA" id="ARBA00022777"/>
    </source>
</evidence>
<dbReference type="SMART" id="SM00220">
    <property type="entry name" value="S_TKc"/>
    <property type="match status" value="1"/>
</dbReference>
<dbReference type="OrthoDB" id="1405469at2759"/>
<keyword evidence="2" id="KW-0547">Nucleotide-binding</keyword>
<dbReference type="AlphaFoldDB" id="A0A226CW76"/>
<reference evidence="6 7" key="1">
    <citation type="submission" date="2015-12" db="EMBL/GenBank/DDBJ databases">
        <title>The genome of Folsomia candida.</title>
        <authorList>
            <person name="Faddeeva A."/>
            <person name="Derks M.F."/>
            <person name="Anvar Y."/>
            <person name="Smit S."/>
            <person name="Van Straalen N."/>
            <person name="Roelofs D."/>
        </authorList>
    </citation>
    <scope>NUCLEOTIDE SEQUENCE [LARGE SCALE GENOMIC DNA]</scope>
    <source>
        <strain evidence="6 7">VU population</strain>
        <tissue evidence="6">Whole body</tissue>
    </source>
</reference>
<proteinExistence type="predicted"/>
<evidence type="ECO:0000313" key="6">
    <source>
        <dbReference type="EMBL" id="OXA37000.1"/>
    </source>
</evidence>
<dbReference type="Proteomes" id="UP000198287">
    <property type="component" value="Unassembled WGS sequence"/>
</dbReference>
<dbReference type="Gene3D" id="3.30.200.20">
    <property type="entry name" value="Phosphorylase Kinase, domain 1"/>
    <property type="match status" value="1"/>
</dbReference>
<evidence type="ECO:0000256" key="2">
    <source>
        <dbReference type="ARBA" id="ARBA00022741"/>
    </source>
</evidence>
<keyword evidence="7" id="KW-1185">Reference proteome</keyword>
<sequence>MTSATWVNKSLKSCGSPLASGSFGTVYKAQHTVDKEYYAVKLIPLVKLAKSEEDFDKILREVRLLQKVGSSFVIKYNQCWIENNSTFSGDETSSDESSSYSSGQRDMKLSPFGPTLYIQMEYCADGTLRQWLDNCPSLESRKDSAMTIIDHIATGLRHISEMGIIHRDLKPENIFSKGRDTWKIGDFGLATSSWGERLTTHGDEGNAHISRSPSIAGTWSYMSPEMENGGNITNSSDVFSLGLVVLEILYIFEDSGSRRATFSSLRTVSSNQMVKELLPKINREVVTVLIGMLNYHASGRTWISEVQKKLNILCLADETWNVTIYWQILDHVDLRNWTLQTQKKLLIESGFDFSMLTYPRFKVQSPVSGAQFEISVRKVDSRLGWSLQDGGNDSMFALMELKMLTDGLEAGGFKRVDE</sequence>
<dbReference type="STRING" id="158441.A0A226CW76"/>
<keyword evidence="4" id="KW-0067">ATP-binding</keyword>
<dbReference type="InterPro" id="IPR050339">
    <property type="entry name" value="CC_SR_Kinase"/>
</dbReference>
<keyword evidence="1" id="KW-0808">Transferase</keyword>
<evidence type="ECO:0000313" key="7">
    <source>
        <dbReference type="Proteomes" id="UP000198287"/>
    </source>
</evidence>
<feature type="domain" description="Protein kinase" evidence="5">
    <location>
        <begin position="12"/>
        <end position="313"/>
    </location>
</feature>